<dbReference type="EMBL" id="AGSI01000002">
    <property type="protein sequence ID" value="EIE26877.1"/>
    <property type="molecule type" value="Genomic_DNA"/>
</dbReference>
<dbReference type="AlphaFoldDB" id="I0Z8A8"/>
<dbReference type="PANTHER" id="PTHR12663">
    <property type="entry name" value="ANDROGEN INDUCED INHIBITOR OF PROLIFERATION AS3 / PDS5-RELATED"/>
    <property type="match status" value="1"/>
</dbReference>
<gene>
    <name evidence="5" type="ORF">COCSUDRAFT_46268</name>
</gene>
<dbReference type="GO" id="GO:0007064">
    <property type="term" value="P:mitotic sister chromatid cohesion"/>
    <property type="evidence" value="ECO:0007669"/>
    <property type="project" value="InterPro"/>
</dbReference>
<dbReference type="STRING" id="574566.I0Z8A8"/>
<keyword evidence="6" id="KW-1185">Reference proteome</keyword>
<evidence type="ECO:0000259" key="4">
    <source>
        <dbReference type="SMART" id="SM00333"/>
    </source>
</evidence>
<evidence type="ECO:0000256" key="1">
    <source>
        <dbReference type="ARBA" id="ARBA00004123"/>
    </source>
</evidence>
<feature type="compositionally biased region" description="Polar residues" evidence="3">
    <location>
        <begin position="254"/>
        <end position="270"/>
    </location>
</feature>
<comment type="subcellular location">
    <subcellularLocation>
        <location evidence="1">Nucleus</location>
    </subcellularLocation>
</comment>
<evidence type="ECO:0000313" key="6">
    <source>
        <dbReference type="Proteomes" id="UP000007264"/>
    </source>
</evidence>
<dbReference type="GO" id="GO:0000785">
    <property type="term" value="C:chromatin"/>
    <property type="evidence" value="ECO:0007669"/>
    <property type="project" value="TreeGrafter"/>
</dbReference>
<feature type="domain" description="Tudor" evidence="4">
    <location>
        <begin position="111"/>
        <end position="169"/>
    </location>
</feature>
<protein>
    <recommendedName>
        <fullName evidence="4">Tudor domain-containing protein</fullName>
    </recommendedName>
</protein>
<feature type="region of interest" description="Disordered" evidence="3">
    <location>
        <begin position="671"/>
        <end position="760"/>
    </location>
</feature>
<organism evidence="5 6">
    <name type="scientific">Coccomyxa subellipsoidea (strain C-169)</name>
    <name type="common">Green microalga</name>
    <dbReference type="NCBI Taxonomy" id="574566"/>
    <lineage>
        <taxon>Eukaryota</taxon>
        <taxon>Viridiplantae</taxon>
        <taxon>Chlorophyta</taxon>
        <taxon>core chlorophytes</taxon>
        <taxon>Trebouxiophyceae</taxon>
        <taxon>Trebouxiophyceae incertae sedis</taxon>
        <taxon>Coccomyxaceae</taxon>
        <taxon>Coccomyxa</taxon>
        <taxon>Coccomyxa subellipsoidea</taxon>
    </lineage>
</organism>
<dbReference type="GeneID" id="17044886"/>
<feature type="compositionally biased region" description="Basic and acidic residues" evidence="3">
    <location>
        <begin position="734"/>
        <end position="745"/>
    </location>
</feature>
<dbReference type="CDD" id="cd20404">
    <property type="entry name" value="Tudor_Agenet_AtEML-like"/>
    <property type="match status" value="4"/>
</dbReference>
<feature type="region of interest" description="Disordered" evidence="3">
    <location>
        <begin position="1"/>
        <end position="25"/>
    </location>
</feature>
<feature type="region of interest" description="Disordered" evidence="3">
    <location>
        <begin position="167"/>
        <end position="396"/>
    </location>
</feature>
<feature type="compositionally biased region" description="Acidic residues" evidence="3">
    <location>
        <begin position="681"/>
        <end position="699"/>
    </location>
</feature>
<name>I0Z8A8_COCSC</name>
<dbReference type="InterPro" id="IPR002999">
    <property type="entry name" value="Tudor"/>
</dbReference>
<feature type="compositionally biased region" description="Basic residues" evidence="3">
    <location>
        <begin position="703"/>
        <end position="727"/>
    </location>
</feature>
<evidence type="ECO:0000256" key="2">
    <source>
        <dbReference type="ARBA" id="ARBA00023242"/>
    </source>
</evidence>
<feature type="compositionally biased region" description="Basic residues" evidence="3">
    <location>
        <begin position="369"/>
        <end position="381"/>
    </location>
</feature>
<dbReference type="SUPFAM" id="SSF63748">
    <property type="entry name" value="Tudor/PWWP/MBT"/>
    <property type="match status" value="2"/>
</dbReference>
<dbReference type="Proteomes" id="UP000007264">
    <property type="component" value="Unassembled WGS sequence"/>
</dbReference>
<feature type="domain" description="Tudor" evidence="4">
    <location>
        <begin position="401"/>
        <end position="459"/>
    </location>
</feature>
<keyword evidence="2" id="KW-0539">Nucleus</keyword>
<reference evidence="5 6" key="1">
    <citation type="journal article" date="2012" name="Genome Biol.">
        <title>The genome of the polar eukaryotic microalga coccomyxa subellipsoidea reveals traits of cold adaptation.</title>
        <authorList>
            <person name="Blanc G."/>
            <person name="Agarkova I."/>
            <person name="Grimwood J."/>
            <person name="Kuo A."/>
            <person name="Brueggeman A."/>
            <person name="Dunigan D."/>
            <person name="Gurnon J."/>
            <person name="Ladunga I."/>
            <person name="Lindquist E."/>
            <person name="Lucas S."/>
            <person name="Pangilinan J."/>
            <person name="Proschold T."/>
            <person name="Salamov A."/>
            <person name="Schmutz J."/>
            <person name="Weeks D."/>
            <person name="Yamada T."/>
            <person name="Claverie J.M."/>
            <person name="Grigoriev I."/>
            <person name="Van Etten J."/>
            <person name="Lomsadze A."/>
            <person name="Borodovsky M."/>
        </authorList>
    </citation>
    <scope>NUCLEOTIDE SEQUENCE [LARGE SCALE GENOMIC DNA]</scope>
    <source>
        <strain evidence="5 6">C-169</strain>
    </source>
</reference>
<dbReference type="KEGG" id="csl:COCSUDRAFT_46268"/>
<dbReference type="Gene3D" id="2.30.30.140">
    <property type="match status" value="4"/>
</dbReference>
<feature type="compositionally biased region" description="Low complexity" evidence="3">
    <location>
        <begin position="339"/>
        <end position="349"/>
    </location>
</feature>
<feature type="compositionally biased region" description="Polar residues" evidence="3">
    <location>
        <begin position="1"/>
        <end position="10"/>
    </location>
</feature>
<comment type="caution">
    <text evidence="5">The sequence shown here is derived from an EMBL/GenBank/DDBJ whole genome shotgun (WGS) entry which is preliminary data.</text>
</comment>
<dbReference type="GO" id="GO:0006281">
    <property type="term" value="P:DNA repair"/>
    <property type="evidence" value="ECO:0007669"/>
    <property type="project" value="TreeGrafter"/>
</dbReference>
<dbReference type="GO" id="GO:0005634">
    <property type="term" value="C:nucleus"/>
    <property type="evidence" value="ECO:0007669"/>
    <property type="project" value="UniProtKB-SubCell"/>
</dbReference>
<feature type="domain" description="Tudor" evidence="4">
    <location>
        <begin position="538"/>
        <end position="596"/>
    </location>
</feature>
<feature type="compositionally biased region" description="Low complexity" evidence="3">
    <location>
        <begin position="973"/>
        <end position="990"/>
    </location>
</feature>
<accession>I0Z8A8</accession>
<sequence length="1190" mass="124292">MEGAAQTHQRLSAAASPARSRPVERLPSVVAGKEVVGRKLAIWKNRMGEWVNGKLVEFDMASGQHKVRYEERGSRDEEWLSLSKCRFAWQADLPAGSHPNPTFVPGLTPSGHDAVDHKVKVFWPGMGKWYAGKVAAYDGRSAKHTILYKDGDVQKLTLRHEAVVWPDVPGLDGRGLAARQAGEADAPEGVRGGSPGAERQRRGPAEAEQGSSSTGARKADAKRDAASEPQGPACKRARRLRQDGGAAPAKPADSNCSDALSQDFSQQNGGNHHLARNGRGAAASHPESHPSGSPSGGFVSTEPAATHFTSTGGQRSGEGHQASGSAADHTEKGMNGGRATPATSSSAAEAEVEIVGRPAHAQSTFHGGRGGRGRGRGRGGRGRGGGPATPRDGQPDITHALEAVVGSRVGVWWSEDEAFYKGEILAFDSYHKRNKILYDDGEEEWVALQRELFSWLTPRALAAGATPELASAMRLLGARNAGAAPPVADVGSPSVVEILPQAPLQTLAPAPLQAVLAATAALPAGPLAAGASAAGPQGSAAVGWRVSLPFAGDGTVHRGEILAFKEESGQHQVFYEDGEDEWVDLAAQKVDSWQEPVRGVVTAPGLPEGTALPKGRAAIGWRIGVYWRDDAVFYPAEILGFDTGTGRHQVLYDDGEEEMVSLTTEKVKWLLPPGVRGTADSSDEDSEDSEEDSSEEEEEERPRRRSSRRRGRARAGPGKRRVGRRPQRSPSYEPSERRMRFDGPHCHQPTRFGPTTHTPPISPTFARKATAHGSLCLYPEDTPDGVIPQSFVALAPPILVPRRGANREPVLTRDVSAERGVRLPNGTRLRITRINIFLSEEDGGDTARDAPAAAAAQPSPAAADDAAPGNGPEISGAPGKPAAGGNKACELRDVLARVATAEACIAQQASQEYPMAHEASEDGTTGQFAAGRQFLAQGSFAGHTSAAESEHASKGNTVASPFPPTPMSAVSLPGPDATPASTATPDSATPGTGGSEKWAATSAGQAVISASALWSTLVRPQSPFGLPTSQDGLPGPGTDSYAAMAAEGTGCALSNGSNGHVTSPVDSPMDEDRTVPDIHRSAVGSADADAALHDGQLALPNGHKPHALLTASAAAAVHKSGSFGIPETPSLGGELRGGFSLPQRLNSLQMQGKCTSNGGDPALVNPQQGDPPRTCHGEIEAAREGVTVVQ</sequence>
<feature type="compositionally biased region" description="Low complexity" evidence="3">
    <location>
        <begin position="849"/>
        <end position="886"/>
    </location>
</feature>
<proteinExistence type="predicted"/>
<dbReference type="RefSeq" id="XP_005651421.1">
    <property type="nucleotide sequence ID" value="XM_005651364.1"/>
</dbReference>
<dbReference type="OrthoDB" id="200660at2759"/>
<evidence type="ECO:0000256" key="3">
    <source>
        <dbReference type="SAM" id="MobiDB-lite"/>
    </source>
</evidence>
<feature type="region of interest" description="Disordered" evidence="3">
    <location>
        <begin position="941"/>
        <end position="1000"/>
    </location>
</feature>
<dbReference type="eggNOG" id="KOG1525">
    <property type="taxonomic scope" value="Eukaryota"/>
</dbReference>
<feature type="compositionally biased region" description="Basic and acidic residues" evidence="3">
    <location>
        <begin position="217"/>
        <end position="226"/>
    </location>
</feature>
<feature type="domain" description="Tudor" evidence="4">
    <location>
        <begin position="619"/>
        <end position="673"/>
    </location>
</feature>
<feature type="region of interest" description="Disordered" evidence="3">
    <location>
        <begin position="842"/>
        <end position="886"/>
    </location>
</feature>
<dbReference type="PANTHER" id="PTHR12663:SF0">
    <property type="entry name" value="PRECOCIOUS DISSOCIATION OF SISTERS 5, ISOFORM A"/>
    <property type="match status" value="1"/>
</dbReference>
<dbReference type="SMART" id="SM00333">
    <property type="entry name" value="TUDOR"/>
    <property type="match status" value="4"/>
</dbReference>
<feature type="compositionally biased region" description="Low complexity" evidence="3">
    <location>
        <begin position="280"/>
        <end position="297"/>
    </location>
</feature>
<evidence type="ECO:0000313" key="5">
    <source>
        <dbReference type="EMBL" id="EIE26877.1"/>
    </source>
</evidence>
<dbReference type="InterPro" id="IPR039776">
    <property type="entry name" value="Pds5"/>
</dbReference>